<organism evidence="1 2">
    <name type="scientific">Micromonospora fulviviridis</name>
    <dbReference type="NCBI Taxonomy" id="47860"/>
    <lineage>
        <taxon>Bacteria</taxon>
        <taxon>Bacillati</taxon>
        <taxon>Actinomycetota</taxon>
        <taxon>Actinomycetes</taxon>
        <taxon>Micromonosporales</taxon>
        <taxon>Micromonosporaceae</taxon>
        <taxon>Micromonospora</taxon>
    </lineage>
</organism>
<evidence type="ECO:0008006" key="3">
    <source>
        <dbReference type="Google" id="ProtNLM"/>
    </source>
</evidence>
<keyword evidence="2" id="KW-1185">Reference proteome</keyword>
<protein>
    <recommendedName>
        <fullName evidence="3">Helicase C-terminal domain-containing protein</fullName>
    </recommendedName>
</protein>
<accession>A0ABV2VVD8</accession>
<proteinExistence type="predicted"/>
<evidence type="ECO:0000313" key="2">
    <source>
        <dbReference type="Proteomes" id="UP001550348"/>
    </source>
</evidence>
<dbReference type="EMBL" id="JBEXRX010000142">
    <property type="protein sequence ID" value="MEU0155997.1"/>
    <property type="molecule type" value="Genomic_DNA"/>
</dbReference>
<reference evidence="1 2" key="1">
    <citation type="submission" date="2024-06" db="EMBL/GenBank/DDBJ databases">
        <title>The Natural Products Discovery Center: Release of the First 8490 Sequenced Strains for Exploring Actinobacteria Biosynthetic Diversity.</title>
        <authorList>
            <person name="Kalkreuter E."/>
            <person name="Kautsar S.A."/>
            <person name="Yang D."/>
            <person name="Bader C.D."/>
            <person name="Teijaro C.N."/>
            <person name="Fluegel L."/>
            <person name="Davis C.M."/>
            <person name="Simpson J.R."/>
            <person name="Lauterbach L."/>
            <person name="Steele A.D."/>
            <person name="Gui C."/>
            <person name="Meng S."/>
            <person name="Li G."/>
            <person name="Viehrig K."/>
            <person name="Ye F."/>
            <person name="Su P."/>
            <person name="Kiefer A.F."/>
            <person name="Nichols A."/>
            <person name="Cepeda A.J."/>
            <person name="Yan W."/>
            <person name="Fan B."/>
            <person name="Jiang Y."/>
            <person name="Adhikari A."/>
            <person name="Zheng C.-J."/>
            <person name="Schuster L."/>
            <person name="Cowan T.M."/>
            <person name="Smanski M.J."/>
            <person name="Chevrette M.G."/>
            <person name="De Carvalho L.P.S."/>
            <person name="Shen B."/>
        </authorList>
    </citation>
    <scope>NUCLEOTIDE SEQUENCE [LARGE SCALE GENOMIC DNA]</scope>
    <source>
        <strain evidence="1 2">NPDC006286</strain>
    </source>
</reference>
<dbReference type="RefSeq" id="WP_355667543.1">
    <property type="nucleotide sequence ID" value="NZ_JBEXRX010000142.1"/>
</dbReference>
<evidence type="ECO:0000313" key="1">
    <source>
        <dbReference type="EMBL" id="MEU0155997.1"/>
    </source>
</evidence>
<gene>
    <name evidence="1" type="ORF">ABZ071_29695</name>
</gene>
<name>A0ABV2VVD8_9ACTN</name>
<dbReference type="Proteomes" id="UP001550348">
    <property type="component" value="Unassembled WGS sequence"/>
</dbReference>
<sequence>MPDLSAVARERAALATIADAIVAASVDKGLRVEVACPTSRLAVVDRLAQALHARGRVCRCRAAGSDAGEAGGPPPQWGQPGSGVVVITGGHATGIDRGVLRVDVRVTAAVATQDRGVSRTGSPADSDPDIVLDYQDPGGPVIRYLAPHLSAGDRNRSAGVLTRRAFPSLDPAIIAPWRLVALLDWLPPSHCSGPSAIRPGWPSCAGSRPARRGWSI</sequence>
<comment type="caution">
    <text evidence="1">The sequence shown here is derived from an EMBL/GenBank/DDBJ whole genome shotgun (WGS) entry which is preliminary data.</text>
</comment>